<reference evidence="2 3" key="1">
    <citation type="submission" date="2016-05" db="EMBL/GenBank/DDBJ databases">
        <title>A degradative enzymes factory behind the ericoid mycorrhizal symbiosis.</title>
        <authorList>
            <consortium name="DOE Joint Genome Institute"/>
            <person name="Martino E."/>
            <person name="Morin E."/>
            <person name="Grelet G."/>
            <person name="Kuo A."/>
            <person name="Kohler A."/>
            <person name="Daghino S."/>
            <person name="Barry K."/>
            <person name="Choi C."/>
            <person name="Cichocki N."/>
            <person name="Clum A."/>
            <person name="Copeland A."/>
            <person name="Hainaut M."/>
            <person name="Haridas S."/>
            <person name="Labutti K."/>
            <person name="Lindquist E."/>
            <person name="Lipzen A."/>
            <person name="Khouja H.-R."/>
            <person name="Murat C."/>
            <person name="Ohm R."/>
            <person name="Olson A."/>
            <person name="Spatafora J."/>
            <person name="Veneault-Fourrey C."/>
            <person name="Henrissat B."/>
            <person name="Grigoriev I."/>
            <person name="Martin F."/>
            <person name="Perotto S."/>
        </authorList>
    </citation>
    <scope>NUCLEOTIDE SEQUENCE [LARGE SCALE GENOMIC DNA]</scope>
    <source>
        <strain evidence="2 3">UAMH 7357</strain>
    </source>
</reference>
<proteinExistence type="predicted"/>
<keyword evidence="3" id="KW-1185">Reference proteome</keyword>
<dbReference type="STRING" id="1745343.A0A2J6QL79"/>
<accession>A0A2J6QL79</accession>
<protein>
    <submittedName>
        <fullName evidence="2">HET-domain-containing protein</fullName>
    </submittedName>
</protein>
<sequence length="207" mass="23937">MTSAVIQNAQPEARPFVYDDINRDSNQIRLLRILRPNATSEVQSEIFHTNLDDNPTYKALSYTWGSPADPRHGINLNGCHFEVRENLWHALRRFQAGNVAPVIWIDAICINQSSDNERNHQVAKMKRIYEQATEVVVWLGISYGGSDLAIKFAKELYDYRNSVSWVTQRFSMPDIKLALQALGDLLAREYWYRIWIVQEVTVAQRIV</sequence>
<evidence type="ECO:0000313" key="3">
    <source>
        <dbReference type="Proteomes" id="UP000235672"/>
    </source>
</evidence>
<dbReference type="PANTHER" id="PTHR24148">
    <property type="entry name" value="ANKYRIN REPEAT DOMAIN-CONTAINING PROTEIN 39 HOMOLOG-RELATED"/>
    <property type="match status" value="1"/>
</dbReference>
<organism evidence="2 3">
    <name type="scientific">Hyaloscypha hepaticicola</name>
    <dbReference type="NCBI Taxonomy" id="2082293"/>
    <lineage>
        <taxon>Eukaryota</taxon>
        <taxon>Fungi</taxon>
        <taxon>Dikarya</taxon>
        <taxon>Ascomycota</taxon>
        <taxon>Pezizomycotina</taxon>
        <taxon>Leotiomycetes</taxon>
        <taxon>Helotiales</taxon>
        <taxon>Hyaloscyphaceae</taxon>
        <taxon>Hyaloscypha</taxon>
    </lineage>
</organism>
<feature type="domain" description="Heterokaryon incompatibility" evidence="1">
    <location>
        <begin position="57"/>
        <end position="199"/>
    </location>
</feature>
<dbReference type="Pfam" id="PF06985">
    <property type="entry name" value="HET"/>
    <property type="match status" value="1"/>
</dbReference>
<dbReference type="Proteomes" id="UP000235672">
    <property type="component" value="Unassembled WGS sequence"/>
</dbReference>
<dbReference type="AlphaFoldDB" id="A0A2J6QL79"/>
<dbReference type="PANTHER" id="PTHR24148:SF73">
    <property type="entry name" value="HET DOMAIN PROTEIN (AFU_ORTHOLOGUE AFUA_8G01020)"/>
    <property type="match status" value="1"/>
</dbReference>
<name>A0A2J6QL79_9HELO</name>
<dbReference type="InterPro" id="IPR010730">
    <property type="entry name" value="HET"/>
</dbReference>
<dbReference type="OrthoDB" id="3553147at2759"/>
<evidence type="ECO:0000259" key="1">
    <source>
        <dbReference type="Pfam" id="PF06985"/>
    </source>
</evidence>
<evidence type="ECO:0000313" key="2">
    <source>
        <dbReference type="EMBL" id="PMD26986.1"/>
    </source>
</evidence>
<gene>
    <name evidence="2" type="ORF">NA56DRAFT_562094</name>
</gene>
<dbReference type="InterPro" id="IPR052895">
    <property type="entry name" value="HetReg/Transcr_Mod"/>
</dbReference>
<feature type="non-terminal residue" evidence="2">
    <location>
        <position position="207"/>
    </location>
</feature>
<dbReference type="EMBL" id="KZ613466">
    <property type="protein sequence ID" value="PMD26986.1"/>
    <property type="molecule type" value="Genomic_DNA"/>
</dbReference>